<dbReference type="Proteomes" id="UP000004978">
    <property type="component" value="Unassembled WGS sequence"/>
</dbReference>
<protein>
    <recommendedName>
        <fullName evidence="4">Lipoprotein</fullName>
    </recommendedName>
</protein>
<comment type="caution">
    <text evidence="2">The sequence shown here is derived from an EMBL/GenBank/DDBJ whole genome shotgun (WGS) entry which is preliminary data.</text>
</comment>
<feature type="compositionally biased region" description="Basic and acidic residues" evidence="1">
    <location>
        <begin position="207"/>
        <end position="217"/>
    </location>
</feature>
<dbReference type="PROSITE" id="PS51257">
    <property type="entry name" value="PROKAR_LIPOPROTEIN"/>
    <property type="match status" value="1"/>
</dbReference>
<feature type="compositionally biased region" description="Low complexity" evidence="1">
    <location>
        <begin position="222"/>
        <end position="252"/>
    </location>
</feature>
<reference evidence="2 3" key="1">
    <citation type="journal article" date="2013" name="Genome Announc.">
        <title>Genome Sequence of Mycoplasma columbinum Strain SF7.</title>
        <authorList>
            <person name="Guo Z."/>
            <person name="Xu X."/>
            <person name="Zheng Q."/>
            <person name="Li T."/>
            <person name="Kuang S."/>
            <person name="Zhang Z."/>
            <person name="Chen Y."/>
            <person name="Lu X."/>
            <person name="Zhou R."/>
            <person name="Bi D."/>
            <person name="Jin H."/>
        </authorList>
    </citation>
    <scope>NUCLEOTIDE SEQUENCE [LARGE SCALE GENOMIC DNA]</scope>
    <source>
        <strain evidence="2 3">SF7</strain>
    </source>
</reference>
<keyword evidence="3" id="KW-1185">Reference proteome</keyword>
<dbReference type="STRING" id="1037410.MCSF7_02141"/>
<name>F9UKL5_9BACT</name>
<dbReference type="AlphaFoldDB" id="F9UKL5"/>
<evidence type="ECO:0000313" key="3">
    <source>
        <dbReference type="Proteomes" id="UP000004978"/>
    </source>
</evidence>
<feature type="region of interest" description="Disordered" evidence="1">
    <location>
        <begin position="207"/>
        <end position="252"/>
    </location>
</feature>
<evidence type="ECO:0000256" key="1">
    <source>
        <dbReference type="SAM" id="MobiDB-lite"/>
    </source>
</evidence>
<sequence length="252" mass="28941">MERDKKIMKKFKFYSLLSVTTIPTVFVAVSCSESKTDQEKKDYISYFLKEWDANGYLANIPNINPEYLNKINEKLKEQSNQTYSEFNENWKKVVSSYKNQLAFLKLEFGLIGGEEKIKDFINTLKADETKSPILISGFEKISVFAPRFVQSFEFSDDAYTTFKDLEKMGLLTLNLTQEEKTELMKSYFDNIEELSPGLLVKLGILKENKEDQEKSPEEENTENNPKTNNEESSTPTNGSNENSNTNETSPTA</sequence>
<evidence type="ECO:0000313" key="2">
    <source>
        <dbReference type="EMBL" id="EGV00220.1"/>
    </source>
</evidence>
<organism evidence="2 3">
    <name type="scientific">Mycoplasmopsis columbina SF7</name>
    <dbReference type="NCBI Taxonomy" id="1037410"/>
    <lineage>
        <taxon>Bacteria</taxon>
        <taxon>Bacillati</taxon>
        <taxon>Mycoplasmatota</taxon>
        <taxon>Mycoplasmoidales</taxon>
        <taxon>Metamycoplasmataceae</taxon>
        <taxon>Mycoplasmopsis</taxon>
    </lineage>
</organism>
<accession>F9UKL5</accession>
<dbReference type="EMBL" id="AFXA01000011">
    <property type="protein sequence ID" value="EGV00220.1"/>
    <property type="molecule type" value="Genomic_DNA"/>
</dbReference>
<evidence type="ECO:0008006" key="4">
    <source>
        <dbReference type="Google" id="ProtNLM"/>
    </source>
</evidence>
<proteinExistence type="predicted"/>
<gene>
    <name evidence="2" type="ORF">MCSF7_02141</name>
</gene>